<name>A0A1H7Y697_9RHOB</name>
<dbReference type="EMBL" id="FOCI01000001">
    <property type="protein sequence ID" value="SEM41455.1"/>
    <property type="molecule type" value="Genomic_DNA"/>
</dbReference>
<keyword evidence="3" id="KW-1185">Reference proteome</keyword>
<gene>
    <name evidence="2" type="ORF">SAMN04488003_10116</name>
</gene>
<dbReference type="STRING" id="245187.SAMN04488003_10116"/>
<sequence>MDWSNVLFQVIDLRSFSSVWYWIMLAVTWSSVSYYVLGVPFDMITRARRSGGQTEDDMVDLVRINVNRLLGIAGSAGLALTAFLCFLLTTLALLGFVYDVEMAQAIFLLTLPLSIAFAVTLASARRIRAADPEPAQLYAMLLRHRLWMQVIGMTAIFVTAMYGMIHVLATVRGL</sequence>
<feature type="transmembrane region" description="Helical" evidence="1">
    <location>
        <begin position="69"/>
        <end position="98"/>
    </location>
</feature>
<keyword evidence="1" id="KW-0472">Membrane</keyword>
<protein>
    <recommendedName>
        <fullName evidence="4">Component of SufBCD complex</fullName>
    </recommendedName>
</protein>
<organism evidence="2 3">
    <name type="scientific">Loktanella fryxellensis</name>
    <dbReference type="NCBI Taxonomy" id="245187"/>
    <lineage>
        <taxon>Bacteria</taxon>
        <taxon>Pseudomonadati</taxon>
        <taxon>Pseudomonadota</taxon>
        <taxon>Alphaproteobacteria</taxon>
        <taxon>Rhodobacterales</taxon>
        <taxon>Roseobacteraceae</taxon>
        <taxon>Loktanella</taxon>
    </lineage>
</organism>
<evidence type="ECO:0000313" key="3">
    <source>
        <dbReference type="Proteomes" id="UP000199585"/>
    </source>
</evidence>
<dbReference type="RefSeq" id="WP_089897439.1">
    <property type="nucleotide sequence ID" value="NZ_FOCI01000001.1"/>
</dbReference>
<accession>A0A1H7Y697</accession>
<keyword evidence="1" id="KW-0812">Transmembrane</keyword>
<feature type="transmembrane region" description="Helical" evidence="1">
    <location>
        <begin position="20"/>
        <end position="41"/>
    </location>
</feature>
<evidence type="ECO:0008006" key="4">
    <source>
        <dbReference type="Google" id="ProtNLM"/>
    </source>
</evidence>
<keyword evidence="1" id="KW-1133">Transmembrane helix</keyword>
<dbReference type="Proteomes" id="UP000199585">
    <property type="component" value="Unassembled WGS sequence"/>
</dbReference>
<dbReference type="OrthoDB" id="7847071at2"/>
<proteinExistence type="predicted"/>
<evidence type="ECO:0000256" key="1">
    <source>
        <dbReference type="SAM" id="Phobius"/>
    </source>
</evidence>
<evidence type="ECO:0000313" key="2">
    <source>
        <dbReference type="EMBL" id="SEM41455.1"/>
    </source>
</evidence>
<reference evidence="2 3" key="1">
    <citation type="submission" date="2016-10" db="EMBL/GenBank/DDBJ databases">
        <authorList>
            <person name="de Groot N.N."/>
        </authorList>
    </citation>
    <scope>NUCLEOTIDE SEQUENCE [LARGE SCALE GENOMIC DNA]</scope>
    <source>
        <strain evidence="2 3">DSM 16213</strain>
    </source>
</reference>
<feature type="transmembrane region" description="Helical" evidence="1">
    <location>
        <begin position="104"/>
        <end position="125"/>
    </location>
</feature>
<feature type="transmembrane region" description="Helical" evidence="1">
    <location>
        <begin position="146"/>
        <end position="169"/>
    </location>
</feature>
<dbReference type="AlphaFoldDB" id="A0A1H7Y697"/>